<reference evidence="6" key="1">
    <citation type="submission" date="2022-10" db="EMBL/GenBank/DDBJ databases">
        <authorList>
            <person name="Koch H."/>
        </authorList>
    </citation>
    <scope>NUCLEOTIDE SEQUENCE</scope>
    <source>
        <strain evidence="6">DNF</strain>
    </source>
</reference>
<evidence type="ECO:0000259" key="4">
    <source>
        <dbReference type="PROSITE" id="PS50043"/>
    </source>
</evidence>
<dbReference type="InterPro" id="IPR011006">
    <property type="entry name" value="CheY-like_superfamily"/>
</dbReference>
<gene>
    <name evidence="6" type="ORF">DNFV4_03378</name>
</gene>
<keyword evidence="7" id="KW-1185">Reference proteome</keyword>
<dbReference type="GO" id="GO:0000160">
    <property type="term" value="P:phosphorelay signal transduction system"/>
    <property type="evidence" value="ECO:0007669"/>
    <property type="project" value="InterPro"/>
</dbReference>
<dbReference type="EMBL" id="OX365700">
    <property type="protein sequence ID" value="CAI4032948.1"/>
    <property type="molecule type" value="Genomic_DNA"/>
</dbReference>
<dbReference type="SMART" id="SM00421">
    <property type="entry name" value="HTH_LUXR"/>
    <property type="match status" value="1"/>
</dbReference>
<feature type="modified residue" description="4-aspartylphosphate" evidence="3">
    <location>
        <position position="59"/>
    </location>
</feature>
<keyword evidence="2 6" id="KW-0238">DNA-binding</keyword>
<dbReference type="PROSITE" id="PS00622">
    <property type="entry name" value="HTH_LUXR_1"/>
    <property type="match status" value="1"/>
</dbReference>
<dbReference type="PROSITE" id="PS50043">
    <property type="entry name" value="HTH_LUXR_2"/>
    <property type="match status" value="1"/>
</dbReference>
<dbReference type="PRINTS" id="PR00038">
    <property type="entry name" value="HTHLUXR"/>
</dbReference>
<dbReference type="SUPFAM" id="SSF46894">
    <property type="entry name" value="C-terminal effector domain of the bipartite response regulators"/>
    <property type="match status" value="1"/>
</dbReference>
<dbReference type="PANTHER" id="PTHR43214">
    <property type="entry name" value="TWO-COMPONENT RESPONSE REGULATOR"/>
    <property type="match status" value="1"/>
</dbReference>
<dbReference type="AlphaFoldDB" id="A0AA86N1A2"/>
<evidence type="ECO:0000313" key="7">
    <source>
        <dbReference type="Proteomes" id="UP001179121"/>
    </source>
</evidence>
<organism evidence="6 7">
    <name type="scientific">Nitrospira tepida</name>
    <dbReference type="NCBI Taxonomy" id="2973512"/>
    <lineage>
        <taxon>Bacteria</taxon>
        <taxon>Pseudomonadati</taxon>
        <taxon>Nitrospirota</taxon>
        <taxon>Nitrospiria</taxon>
        <taxon>Nitrospirales</taxon>
        <taxon>Nitrospiraceae</taxon>
        <taxon>Nitrospira</taxon>
    </lineage>
</organism>
<dbReference type="Pfam" id="PF00196">
    <property type="entry name" value="GerE"/>
    <property type="match status" value="1"/>
</dbReference>
<evidence type="ECO:0000256" key="1">
    <source>
        <dbReference type="ARBA" id="ARBA00022553"/>
    </source>
</evidence>
<dbReference type="GO" id="GO:0006355">
    <property type="term" value="P:regulation of DNA-templated transcription"/>
    <property type="evidence" value="ECO:0007669"/>
    <property type="project" value="InterPro"/>
</dbReference>
<dbReference type="PROSITE" id="PS50110">
    <property type="entry name" value="RESPONSE_REGULATORY"/>
    <property type="match status" value="1"/>
</dbReference>
<dbReference type="Gene3D" id="3.40.50.2300">
    <property type="match status" value="1"/>
</dbReference>
<feature type="domain" description="Response regulatory" evidence="5">
    <location>
        <begin position="8"/>
        <end position="124"/>
    </location>
</feature>
<dbReference type="SUPFAM" id="SSF52172">
    <property type="entry name" value="CheY-like"/>
    <property type="match status" value="1"/>
</dbReference>
<dbReference type="Pfam" id="PF00072">
    <property type="entry name" value="Response_reg"/>
    <property type="match status" value="1"/>
</dbReference>
<dbReference type="Proteomes" id="UP001179121">
    <property type="component" value="Chromosome"/>
</dbReference>
<sequence length="218" mass="24006">MTGARPIRLLLVDDHKLVLMGLRSALGRRDDLHIVGEAHSEKTAIEEFRRTRPDVVLMDVRLGDGSGVAACREMRSIDPKARVLFLTSYSDEEAIVGAVFGGAAGYPLKDIEPSELVHAIKRVAAGQSVLHPSVTELVLSHMRDLALSVKEEQSLDRLSAQEQKVLGLVALGRTNKEIGRSLGLSSKTVGNYLYRIYKKLQVKRRSQAATFFVSQRSS</sequence>
<dbReference type="CDD" id="cd06170">
    <property type="entry name" value="LuxR_C_like"/>
    <property type="match status" value="1"/>
</dbReference>
<evidence type="ECO:0000259" key="5">
    <source>
        <dbReference type="PROSITE" id="PS50110"/>
    </source>
</evidence>
<dbReference type="SMART" id="SM00448">
    <property type="entry name" value="REC"/>
    <property type="match status" value="1"/>
</dbReference>
<protein>
    <submittedName>
        <fullName evidence="6">DNA-binding transcriptional activator DevR/DosR</fullName>
    </submittedName>
</protein>
<dbReference type="InterPro" id="IPR039420">
    <property type="entry name" value="WalR-like"/>
</dbReference>
<proteinExistence type="predicted"/>
<dbReference type="InterPro" id="IPR001789">
    <property type="entry name" value="Sig_transdc_resp-reg_receiver"/>
</dbReference>
<accession>A0AA86N1A2</accession>
<keyword evidence="1 3" id="KW-0597">Phosphoprotein</keyword>
<evidence type="ECO:0000313" key="6">
    <source>
        <dbReference type="EMBL" id="CAI4032948.1"/>
    </source>
</evidence>
<dbReference type="InterPro" id="IPR000792">
    <property type="entry name" value="Tscrpt_reg_LuxR_C"/>
</dbReference>
<feature type="domain" description="HTH luxR-type" evidence="4">
    <location>
        <begin position="151"/>
        <end position="216"/>
    </location>
</feature>
<dbReference type="KEGG" id="nti:DNFV4_03378"/>
<evidence type="ECO:0000256" key="3">
    <source>
        <dbReference type="PROSITE-ProRule" id="PRU00169"/>
    </source>
</evidence>
<dbReference type="InterPro" id="IPR016032">
    <property type="entry name" value="Sig_transdc_resp-reg_C-effctor"/>
</dbReference>
<evidence type="ECO:0000256" key="2">
    <source>
        <dbReference type="ARBA" id="ARBA00023125"/>
    </source>
</evidence>
<dbReference type="InterPro" id="IPR058245">
    <property type="entry name" value="NreC/VraR/RcsB-like_REC"/>
</dbReference>
<name>A0AA86N1A2_9BACT</name>
<dbReference type="RefSeq" id="WP_289269735.1">
    <property type="nucleotide sequence ID" value="NZ_OX365700.1"/>
</dbReference>
<dbReference type="GO" id="GO:0003677">
    <property type="term" value="F:DNA binding"/>
    <property type="evidence" value="ECO:0007669"/>
    <property type="project" value="UniProtKB-KW"/>
</dbReference>
<dbReference type="CDD" id="cd17535">
    <property type="entry name" value="REC_NarL-like"/>
    <property type="match status" value="1"/>
</dbReference>